<dbReference type="Proteomes" id="UP000280507">
    <property type="component" value="Unassembled WGS sequence"/>
</dbReference>
<dbReference type="AlphaFoldDB" id="A0A3M8Q904"/>
<organism evidence="1 2">
    <name type="scientific">Marinomonas hwangdonensis</name>
    <dbReference type="NCBI Taxonomy" id="1053647"/>
    <lineage>
        <taxon>Bacteria</taxon>
        <taxon>Pseudomonadati</taxon>
        <taxon>Pseudomonadota</taxon>
        <taxon>Gammaproteobacteria</taxon>
        <taxon>Oceanospirillales</taxon>
        <taxon>Oceanospirillaceae</taxon>
        <taxon>Marinomonas</taxon>
    </lineage>
</organism>
<dbReference type="EMBL" id="RIZG01000001">
    <property type="protein sequence ID" value="RNF52566.1"/>
    <property type="molecule type" value="Genomic_DNA"/>
</dbReference>
<reference evidence="1 2" key="1">
    <citation type="journal article" date="2012" name="Int. J. Syst. Evol. Microbiol.">
        <title>Marinomonas hwangdonensis sp. nov., isolated from seawater.</title>
        <authorList>
            <person name="Jung Y.T."/>
            <person name="Oh T.K."/>
            <person name="Yoon J.H."/>
        </authorList>
    </citation>
    <scope>NUCLEOTIDE SEQUENCE [LARGE SCALE GENOMIC DNA]</scope>
    <source>
        <strain evidence="1 2">HDW-15</strain>
    </source>
</reference>
<evidence type="ECO:0000313" key="2">
    <source>
        <dbReference type="Proteomes" id="UP000280507"/>
    </source>
</evidence>
<gene>
    <name evidence="1" type="ORF">EBI00_00115</name>
</gene>
<sequence>MKDDMKYDEFGNLDTEYYLEKAYEMRRIYCAAVMRKASANVKTFFVNLTTGRALKSPQSL</sequence>
<name>A0A3M8Q904_9GAMM</name>
<dbReference type="RefSeq" id="WP_123093899.1">
    <property type="nucleotide sequence ID" value="NZ_RIZG01000001.1"/>
</dbReference>
<comment type="caution">
    <text evidence="1">The sequence shown here is derived from an EMBL/GenBank/DDBJ whole genome shotgun (WGS) entry which is preliminary data.</text>
</comment>
<keyword evidence="2" id="KW-1185">Reference proteome</keyword>
<accession>A0A3M8Q904</accession>
<proteinExistence type="predicted"/>
<evidence type="ECO:0000313" key="1">
    <source>
        <dbReference type="EMBL" id="RNF52566.1"/>
    </source>
</evidence>
<dbReference type="OrthoDB" id="6106757at2"/>
<protein>
    <submittedName>
        <fullName evidence="1">Uncharacterized protein</fullName>
    </submittedName>
</protein>